<dbReference type="Proteomes" id="UP000598146">
    <property type="component" value="Unassembled WGS sequence"/>
</dbReference>
<comment type="caution">
    <text evidence="2">The sequence shown here is derived from an EMBL/GenBank/DDBJ whole genome shotgun (WGS) entry which is preliminary data.</text>
</comment>
<protein>
    <recommendedName>
        <fullName evidence="4">PE domain-containing protein</fullName>
    </recommendedName>
</protein>
<evidence type="ECO:0000313" key="3">
    <source>
        <dbReference type="Proteomes" id="UP000598146"/>
    </source>
</evidence>
<gene>
    <name evidence="2" type="ORF">I4J89_05730</name>
</gene>
<dbReference type="EMBL" id="JADQTO010000002">
    <property type="protein sequence ID" value="MBG0560960.1"/>
    <property type="molecule type" value="Genomic_DNA"/>
</dbReference>
<dbReference type="AlphaFoldDB" id="A0A931C0D5"/>
<reference evidence="2" key="1">
    <citation type="submission" date="2020-11" db="EMBL/GenBank/DDBJ databases">
        <title>Isolation and identification of active actinomycetes.</title>
        <authorList>
            <person name="Sun X."/>
        </authorList>
    </citation>
    <scope>NUCLEOTIDE SEQUENCE</scope>
    <source>
        <strain evidence="2">NEAU-A11</strain>
    </source>
</reference>
<evidence type="ECO:0008006" key="4">
    <source>
        <dbReference type="Google" id="ProtNLM"/>
    </source>
</evidence>
<feature type="compositionally biased region" description="Gly residues" evidence="1">
    <location>
        <begin position="138"/>
        <end position="148"/>
    </location>
</feature>
<dbReference type="RefSeq" id="WP_196412730.1">
    <property type="nucleotide sequence ID" value="NZ_JADQTO010000002.1"/>
</dbReference>
<evidence type="ECO:0000313" key="2">
    <source>
        <dbReference type="EMBL" id="MBG0560960.1"/>
    </source>
</evidence>
<proteinExistence type="predicted"/>
<sequence>MTSVRLRLDPESVAAAGGTLAGIAQRMADDVAVLENTVHGAAHPWGDDESGSTFTVAYSSILGHALAALGSYVQQVGDAALSLAVQARAMAGTDAAAAASLVSLAPPADRVEPVCLARPADRVEPVPLAPPADLVGPGASGCSGGPGT</sequence>
<evidence type="ECO:0000256" key="1">
    <source>
        <dbReference type="SAM" id="MobiDB-lite"/>
    </source>
</evidence>
<dbReference type="Gene3D" id="1.10.287.1060">
    <property type="entry name" value="ESAT-6-like"/>
    <property type="match status" value="1"/>
</dbReference>
<accession>A0A931C0D5</accession>
<feature type="region of interest" description="Disordered" evidence="1">
    <location>
        <begin position="127"/>
        <end position="148"/>
    </location>
</feature>
<name>A0A931C0D5_9ACTN</name>
<keyword evidence="3" id="KW-1185">Reference proteome</keyword>
<organism evidence="2 3">
    <name type="scientific">Actinoplanes aureus</name>
    <dbReference type="NCBI Taxonomy" id="2792083"/>
    <lineage>
        <taxon>Bacteria</taxon>
        <taxon>Bacillati</taxon>
        <taxon>Actinomycetota</taxon>
        <taxon>Actinomycetes</taxon>
        <taxon>Micromonosporales</taxon>
        <taxon>Micromonosporaceae</taxon>
        <taxon>Actinoplanes</taxon>
    </lineage>
</organism>